<keyword evidence="1" id="KW-0812">Transmembrane</keyword>
<proteinExistence type="predicted"/>
<keyword evidence="3" id="KW-1185">Reference proteome</keyword>
<evidence type="ECO:0008006" key="4">
    <source>
        <dbReference type="Google" id="ProtNLM"/>
    </source>
</evidence>
<accession>A0A402AAU6</accession>
<keyword evidence="1" id="KW-1133">Transmembrane helix</keyword>
<evidence type="ECO:0000313" key="2">
    <source>
        <dbReference type="EMBL" id="GCE16166.1"/>
    </source>
</evidence>
<comment type="caution">
    <text evidence="2">The sequence shown here is derived from an EMBL/GenBank/DDBJ whole genome shotgun (WGS) entry which is preliminary data.</text>
</comment>
<dbReference type="Proteomes" id="UP000287352">
    <property type="component" value="Unassembled WGS sequence"/>
</dbReference>
<feature type="transmembrane region" description="Helical" evidence="1">
    <location>
        <begin position="118"/>
        <end position="143"/>
    </location>
</feature>
<feature type="transmembrane region" description="Helical" evidence="1">
    <location>
        <begin position="155"/>
        <end position="179"/>
    </location>
</feature>
<name>A0A402AAU6_9CHLR</name>
<feature type="transmembrane region" description="Helical" evidence="1">
    <location>
        <begin position="77"/>
        <end position="98"/>
    </location>
</feature>
<gene>
    <name evidence="2" type="ORF">KTT_60250</name>
</gene>
<evidence type="ECO:0000313" key="3">
    <source>
        <dbReference type="Proteomes" id="UP000287352"/>
    </source>
</evidence>
<feature type="transmembrane region" description="Helical" evidence="1">
    <location>
        <begin position="26"/>
        <end position="44"/>
    </location>
</feature>
<sequence length="334" mass="37270">MWAVKWWYQFTTPMSSDREIERKTRIFSLVVFLLLLDNIFYAASGILSGSIYLLSVLGIETVLTVVAIFFNRRSKVLLAGIIVTLTYTSGIMASIIPVQHISTGVFPLFALLIIPELLAAALLPALSILALAVLNSIFMLAIIELKPAVAGFTSFAVFSYFFILVSVLLLAAGISFVLVDGLQTALAQRNRAEEIAELERQLAIVAEAKAREKQQLDYSIQLINDAQARFANGEMDIRVPLTSNNVLWPVAGALNNLFVRLQRQQELQQNNERVIKAITNLHTIIQNQNQGPAYHPSGTIVDQLAMALLPPHMFEQDKVHRDKVHIEHKKARRI</sequence>
<feature type="transmembrane region" description="Helical" evidence="1">
    <location>
        <begin position="50"/>
        <end position="70"/>
    </location>
</feature>
<evidence type="ECO:0000256" key="1">
    <source>
        <dbReference type="SAM" id="Phobius"/>
    </source>
</evidence>
<keyword evidence="1" id="KW-0472">Membrane</keyword>
<reference evidence="3" key="1">
    <citation type="submission" date="2018-12" db="EMBL/GenBank/DDBJ databases">
        <title>Tengunoibacter tsumagoiensis gen. nov., sp. nov., Dictyobacter kobayashii sp. nov., D. alpinus sp. nov., and D. joshuensis sp. nov. and description of Dictyobacteraceae fam. nov. within the order Ktedonobacterales isolated from Tengu-no-mugimeshi.</title>
        <authorList>
            <person name="Wang C.M."/>
            <person name="Zheng Y."/>
            <person name="Sakai Y."/>
            <person name="Toyoda A."/>
            <person name="Minakuchi Y."/>
            <person name="Abe K."/>
            <person name="Yokota A."/>
            <person name="Yabe S."/>
        </authorList>
    </citation>
    <scope>NUCLEOTIDE SEQUENCE [LARGE SCALE GENOMIC DNA]</scope>
    <source>
        <strain evidence="3">Uno3</strain>
    </source>
</reference>
<dbReference type="EMBL" id="BIFR01000002">
    <property type="protein sequence ID" value="GCE16166.1"/>
    <property type="molecule type" value="Genomic_DNA"/>
</dbReference>
<protein>
    <recommendedName>
        <fullName evidence="4">HAMP domain-containing protein</fullName>
    </recommendedName>
</protein>
<organism evidence="2 3">
    <name type="scientific">Tengunoibacter tsumagoiensis</name>
    <dbReference type="NCBI Taxonomy" id="2014871"/>
    <lineage>
        <taxon>Bacteria</taxon>
        <taxon>Bacillati</taxon>
        <taxon>Chloroflexota</taxon>
        <taxon>Ktedonobacteria</taxon>
        <taxon>Ktedonobacterales</taxon>
        <taxon>Dictyobacteraceae</taxon>
        <taxon>Tengunoibacter</taxon>
    </lineage>
</organism>
<dbReference type="AlphaFoldDB" id="A0A402AAU6"/>